<dbReference type="PROSITE" id="PS50056">
    <property type="entry name" value="TYR_PHOSPHATASE_2"/>
    <property type="match status" value="1"/>
</dbReference>
<dbReference type="InterPro" id="IPR029021">
    <property type="entry name" value="Prot-tyrosine_phosphatase-like"/>
</dbReference>
<accession>A0AAN6ZKW6</accession>
<feature type="domain" description="Tyrosine specific protein phosphatases" evidence="1">
    <location>
        <begin position="162"/>
        <end position="252"/>
    </location>
</feature>
<evidence type="ECO:0000259" key="1">
    <source>
        <dbReference type="PROSITE" id="PS50056"/>
    </source>
</evidence>
<dbReference type="PANTHER" id="PTHR31126">
    <property type="entry name" value="TYROSINE-PROTEIN PHOSPHATASE"/>
    <property type="match status" value="1"/>
</dbReference>
<dbReference type="InterPro" id="IPR016130">
    <property type="entry name" value="Tyr_Pase_AS"/>
</dbReference>
<dbReference type="SUPFAM" id="SSF52799">
    <property type="entry name" value="(Phosphotyrosine protein) phosphatases II"/>
    <property type="match status" value="1"/>
</dbReference>
<dbReference type="InterPro" id="IPR026893">
    <property type="entry name" value="Tyr/Ser_Pase_IphP-type"/>
</dbReference>
<evidence type="ECO:0000313" key="2">
    <source>
        <dbReference type="EMBL" id="KAK4141354.1"/>
    </source>
</evidence>
<dbReference type="RefSeq" id="XP_062634725.1">
    <property type="nucleotide sequence ID" value="XM_062781642.1"/>
</dbReference>
<dbReference type="SMART" id="SM00404">
    <property type="entry name" value="PTPc_motif"/>
    <property type="match status" value="1"/>
</dbReference>
<organism evidence="2 3">
    <name type="scientific">Dichotomopilus funicola</name>
    <dbReference type="NCBI Taxonomy" id="1934379"/>
    <lineage>
        <taxon>Eukaryota</taxon>
        <taxon>Fungi</taxon>
        <taxon>Dikarya</taxon>
        <taxon>Ascomycota</taxon>
        <taxon>Pezizomycotina</taxon>
        <taxon>Sordariomycetes</taxon>
        <taxon>Sordariomycetidae</taxon>
        <taxon>Sordariales</taxon>
        <taxon>Chaetomiaceae</taxon>
        <taxon>Dichotomopilus</taxon>
    </lineage>
</organism>
<evidence type="ECO:0000313" key="3">
    <source>
        <dbReference type="Proteomes" id="UP001302676"/>
    </source>
</evidence>
<protein>
    <submittedName>
        <fullName evidence="2">Tyrosine phosphatase family-domain-containing protein</fullName>
    </submittedName>
</protein>
<name>A0AAN6ZKW6_9PEZI</name>
<reference evidence="2" key="1">
    <citation type="journal article" date="2023" name="Mol. Phylogenet. Evol.">
        <title>Genome-scale phylogeny and comparative genomics of the fungal order Sordariales.</title>
        <authorList>
            <person name="Hensen N."/>
            <person name="Bonometti L."/>
            <person name="Westerberg I."/>
            <person name="Brannstrom I.O."/>
            <person name="Guillou S."/>
            <person name="Cros-Aarteil S."/>
            <person name="Calhoun S."/>
            <person name="Haridas S."/>
            <person name="Kuo A."/>
            <person name="Mondo S."/>
            <person name="Pangilinan J."/>
            <person name="Riley R."/>
            <person name="LaButti K."/>
            <person name="Andreopoulos B."/>
            <person name="Lipzen A."/>
            <person name="Chen C."/>
            <person name="Yan M."/>
            <person name="Daum C."/>
            <person name="Ng V."/>
            <person name="Clum A."/>
            <person name="Steindorff A."/>
            <person name="Ohm R.A."/>
            <person name="Martin F."/>
            <person name="Silar P."/>
            <person name="Natvig D.O."/>
            <person name="Lalanne C."/>
            <person name="Gautier V."/>
            <person name="Ament-Velasquez S.L."/>
            <person name="Kruys A."/>
            <person name="Hutchinson M.I."/>
            <person name="Powell A.J."/>
            <person name="Barry K."/>
            <person name="Miller A.N."/>
            <person name="Grigoriev I.V."/>
            <person name="Debuchy R."/>
            <person name="Gladieux P."/>
            <person name="Hiltunen Thoren M."/>
            <person name="Johannesson H."/>
        </authorList>
    </citation>
    <scope>NUCLEOTIDE SEQUENCE</scope>
    <source>
        <strain evidence="2">CBS 141.50</strain>
    </source>
</reference>
<dbReference type="Proteomes" id="UP001302676">
    <property type="component" value="Unassembled WGS sequence"/>
</dbReference>
<gene>
    <name evidence="2" type="ORF">C8A04DRAFT_31104</name>
</gene>
<dbReference type="GO" id="GO:0004721">
    <property type="term" value="F:phosphoprotein phosphatase activity"/>
    <property type="evidence" value="ECO:0007669"/>
    <property type="project" value="InterPro"/>
</dbReference>
<dbReference type="InterPro" id="IPR000387">
    <property type="entry name" value="Tyr_Pase_dom"/>
</dbReference>
<proteinExistence type="predicted"/>
<dbReference type="InterPro" id="IPR003595">
    <property type="entry name" value="Tyr_Pase_cat"/>
</dbReference>
<dbReference type="Gene3D" id="3.90.190.10">
    <property type="entry name" value="Protein tyrosine phosphatase superfamily"/>
    <property type="match status" value="1"/>
</dbReference>
<comment type="caution">
    <text evidence="2">The sequence shown here is derived from an EMBL/GenBank/DDBJ whole genome shotgun (WGS) entry which is preliminary data.</text>
</comment>
<dbReference type="PANTHER" id="PTHR31126:SF1">
    <property type="entry name" value="TYROSINE SPECIFIC PROTEIN PHOSPHATASES DOMAIN-CONTAINING PROTEIN"/>
    <property type="match status" value="1"/>
</dbReference>
<dbReference type="Pfam" id="PF13350">
    <property type="entry name" value="Y_phosphatase3"/>
    <property type="match status" value="1"/>
</dbReference>
<dbReference type="AlphaFoldDB" id="A0AAN6ZKW6"/>
<dbReference type="PROSITE" id="PS00383">
    <property type="entry name" value="TYR_PHOSPHATASE_1"/>
    <property type="match status" value="1"/>
</dbReference>
<sequence>MDETCPLCGQPEGHFEPHKVQISSLQPVPSPPFIDVDGLYNFRDFGGYPLAGQAKKAVREGILYRSADPSKITTRGLSELQQLRVSRIVDLRSTTEIGESVEKGWGKVWAWEEIPRVQTAVFTDADVTSGQRARRDRNLRNGSIEGFFEYYEQVLDAATSPQNPYQPLKTILQHLATPKPSRLEPTLIHCSLGKDRTGVICALILSLCGVENVVVAQEYALTALGIQEKVAQIIQEIRPNGPGITKEEESFFSARKEAMQAFLERAGRNGGLERRVLESRILTAVQLQQLRDNLVVDVPLSDSIVE</sequence>
<dbReference type="EMBL" id="MU853613">
    <property type="protein sequence ID" value="KAK4141354.1"/>
    <property type="molecule type" value="Genomic_DNA"/>
</dbReference>
<keyword evidence="3" id="KW-1185">Reference proteome</keyword>
<dbReference type="GeneID" id="87818255"/>
<reference evidence="2" key="2">
    <citation type="submission" date="2023-05" db="EMBL/GenBank/DDBJ databases">
        <authorList>
            <consortium name="Lawrence Berkeley National Laboratory"/>
            <person name="Steindorff A."/>
            <person name="Hensen N."/>
            <person name="Bonometti L."/>
            <person name="Westerberg I."/>
            <person name="Brannstrom I.O."/>
            <person name="Guillou S."/>
            <person name="Cros-Aarteil S."/>
            <person name="Calhoun S."/>
            <person name="Haridas S."/>
            <person name="Kuo A."/>
            <person name="Mondo S."/>
            <person name="Pangilinan J."/>
            <person name="Riley R."/>
            <person name="Labutti K."/>
            <person name="Andreopoulos B."/>
            <person name="Lipzen A."/>
            <person name="Chen C."/>
            <person name="Yanf M."/>
            <person name="Daum C."/>
            <person name="Ng V."/>
            <person name="Clum A."/>
            <person name="Ohm R."/>
            <person name="Martin F."/>
            <person name="Silar P."/>
            <person name="Natvig D."/>
            <person name="Lalanne C."/>
            <person name="Gautier V."/>
            <person name="Ament-Velasquez S.L."/>
            <person name="Kruys A."/>
            <person name="Hutchinson M.I."/>
            <person name="Powell A.J."/>
            <person name="Barry K."/>
            <person name="Miller A.N."/>
            <person name="Grigoriev I.V."/>
            <person name="Debuchy R."/>
            <person name="Gladieux P."/>
            <person name="Thoren M.H."/>
            <person name="Johannesson H."/>
        </authorList>
    </citation>
    <scope>NUCLEOTIDE SEQUENCE</scope>
    <source>
        <strain evidence="2">CBS 141.50</strain>
    </source>
</reference>